<dbReference type="InterPro" id="IPR001647">
    <property type="entry name" value="HTH_TetR"/>
</dbReference>
<dbReference type="GO" id="GO:0000976">
    <property type="term" value="F:transcription cis-regulatory region binding"/>
    <property type="evidence" value="ECO:0007669"/>
    <property type="project" value="TreeGrafter"/>
</dbReference>
<dbReference type="Pfam" id="PF00440">
    <property type="entry name" value="TetR_N"/>
    <property type="match status" value="1"/>
</dbReference>
<keyword evidence="3" id="KW-0804">Transcription</keyword>
<feature type="DNA-binding region" description="H-T-H motif" evidence="4">
    <location>
        <begin position="36"/>
        <end position="55"/>
    </location>
</feature>
<dbReference type="PANTHER" id="PTHR30055:SF146">
    <property type="entry name" value="HTH-TYPE TRANSCRIPTIONAL DUAL REGULATOR CECR"/>
    <property type="match status" value="1"/>
</dbReference>
<sequence>MSDASLSPPPADTDKRRQILDGAREVFLASGFDGASMGAIAKAAGVSKGTLYVYFESKEALFEALTIEEKRTLAENICRLDHDDPDIAAVLRRLGA</sequence>
<organism evidence="6 7">
    <name type="scientific">Methylobacterium aquaticum</name>
    <dbReference type="NCBI Taxonomy" id="270351"/>
    <lineage>
        <taxon>Bacteria</taxon>
        <taxon>Pseudomonadati</taxon>
        <taxon>Pseudomonadota</taxon>
        <taxon>Alphaproteobacteria</taxon>
        <taxon>Hyphomicrobiales</taxon>
        <taxon>Methylobacteriaceae</taxon>
        <taxon>Methylobacterium</taxon>
    </lineage>
</organism>
<reference evidence="6 7" key="1">
    <citation type="submission" date="2015-03" db="EMBL/GenBank/DDBJ databases">
        <title>Genome sequencing of Methylobacterium aquaticum DSM16371 type strain.</title>
        <authorList>
            <person name="Chaudhry V."/>
            <person name="Patil P.B."/>
        </authorList>
    </citation>
    <scope>NUCLEOTIDE SEQUENCE [LARGE SCALE GENOMIC DNA]</scope>
    <source>
        <strain evidence="6 7">DSM 16371</strain>
    </source>
</reference>
<dbReference type="PANTHER" id="PTHR30055">
    <property type="entry name" value="HTH-TYPE TRANSCRIPTIONAL REGULATOR RUTR"/>
    <property type="match status" value="1"/>
</dbReference>
<protein>
    <submittedName>
        <fullName evidence="6">TetR family transcriptional regulator</fullName>
    </submittedName>
</protein>
<proteinExistence type="predicted"/>
<feature type="non-terminal residue" evidence="6">
    <location>
        <position position="96"/>
    </location>
</feature>
<accession>A0A0J6RU82</accession>
<evidence type="ECO:0000313" key="6">
    <source>
        <dbReference type="EMBL" id="KMO24933.1"/>
    </source>
</evidence>
<dbReference type="InterPro" id="IPR023772">
    <property type="entry name" value="DNA-bd_HTH_TetR-type_CS"/>
</dbReference>
<evidence type="ECO:0000256" key="3">
    <source>
        <dbReference type="ARBA" id="ARBA00023163"/>
    </source>
</evidence>
<evidence type="ECO:0000256" key="4">
    <source>
        <dbReference type="PROSITE-ProRule" id="PRU00335"/>
    </source>
</evidence>
<name>A0A0J6RU82_9HYPH</name>
<dbReference type="Proteomes" id="UP000035929">
    <property type="component" value="Unassembled WGS sequence"/>
</dbReference>
<dbReference type="InterPro" id="IPR050109">
    <property type="entry name" value="HTH-type_TetR-like_transc_reg"/>
</dbReference>
<evidence type="ECO:0000256" key="1">
    <source>
        <dbReference type="ARBA" id="ARBA00023015"/>
    </source>
</evidence>
<dbReference type="PROSITE" id="PS50977">
    <property type="entry name" value="HTH_TETR_2"/>
    <property type="match status" value="1"/>
</dbReference>
<evidence type="ECO:0000256" key="2">
    <source>
        <dbReference type="ARBA" id="ARBA00023125"/>
    </source>
</evidence>
<evidence type="ECO:0000259" key="5">
    <source>
        <dbReference type="PROSITE" id="PS50977"/>
    </source>
</evidence>
<keyword evidence="2 4" id="KW-0238">DNA-binding</keyword>
<dbReference type="AlphaFoldDB" id="A0A0J6RU82"/>
<gene>
    <name evidence="6" type="ORF">VP06_32875</name>
</gene>
<dbReference type="SUPFAM" id="SSF46689">
    <property type="entry name" value="Homeodomain-like"/>
    <property type="match status" value="1"/>
</dbReference>
<dbReference type="PROSITE" id="PS01081">
    <property type="entry name" value="HTH_TETR_1"/>
    <property type="match status" value="1"/>
</dbReference>
<evidence type="ECO:0000313" key="7">
    <source>
        <dbReference type="Proteomes" id="UP000035929"/>
    </source>
</evidence>
<dbReference type="Gene3D" id="1.10.357.10">
    <property type="entry name" value="Tetracycline Repressor, domain 2"/>
    <property type="match status" value="1"/>
</dbReference>
<dbReference type="GO" id="GO:0003700">
    <property type="term" value="F:DNA-binding transcription factor activity"/>
    <property type="evidence" value="ECO:0007669"/>
    <property type="project" value="TreeGrafter"/>
</dbReference>
<keyword evidence="1" id="KW-0805">Transcription regulation</keyword>
<feature type="domain" description="HTH tetR-type" evidence="5">
    <location>
        <begin position="13"/>
        <end position="73"/>
    </location>
</feature>
<dbReference type="PRINTS" id="PR00455">
    <property type="entry name" value="HTHTETR"/>
</dbReference>
<dbReference type="InterPro" id="IPR009057">
    <property type="entry name" value="Homeodomain-like_sf"/>
</dbReference>
<dbReference type="EMBL" id="LABX01000397">
    <property type="protein sequence ID" value="KMO24933.1"/>
    <property type="molecule type" value="Genomic_DNA"/>
</dbReference>
<dbReference type="FunFam" id="1.10.10.60:FF:000141">
    <property type="entry name" value="TetR family transcriptional regulator"/>
    <property type="match status" value="1"/>
</dbReference>
<dbReference type="PATRIC" id="fig|270351.6.peg.5461"/>
<comment type="caution">
    <text evidence="6">The sequence shown here is derived from an EMBL/GenBank/DDBJ whole genome shotgun (WGS) entry which is preliminary data.</text>
</comment>